<dbReference type="EMBL" id="BMIP01000005">
    <property type="protein sequence ID" value="GGD73870.1"/>
    <property type="molecule type" value="Genomic_DNA"/>
</dbReference>
<dbReference type="Proteomes" id="UP000612349">
    <property type="component" value="Unassembled WGS sequence"/>
</dbReference>
<evidence type="ECO:0000313" key="1">
    <source>
        <dbReference type="EMBL" id="GGD73870.1"/>
    </source>
</evidence>
<evidence type="ECO:0000313" key="2">
    <source>
        <dbReference type="Proteomes" id="UP000612349"/>
    </source>
</evidence>
<gene>
    <name evidence="1" type="ORF">GCM10010990_24370</name>
</gene>
<keyword evidence="2" id="KW-1185">Reference proteome</keyword>
<dbReference type="RefSeq" id="WP_066777124.1">
    <property type="nucleotide sequence ID" value="NZ_BMIP01000005.1"/>
</dbReference>
<proteinExistence type="predicted"/>
<sequence>MVAAIPAALAVGGRVIQGIGAYQAGKANSKALMAERRDTMREGADRELQSRAEARSKIGEQVAASFANGFEGGSGTALNALKQSQINAAMDVLTIRRETQGRAAGLKAQAKQEKRRGKFALIEGILSAGSAAAGADWGSPAKAGSS</sequence>
<name>A0A916Z313_9SPHN</name>
<reference evidence="1" key="1">
    <citation type="journal article" date="2014" name="Int. J. Syst. Evol. Microbiol.">
        <title>Complete genome sequence of Corynebacterium casei LMG S-19264T (=DSM 44701T), isolated from a smear-ripened cheese.</title>
        <authorList>
            <consortium name="US DOE Joint Genome Institute (JGI-PGF)"/>
            <person name="Walter F."/>
            <person name="Albersmeier A."/>
            <person name="Kalinowski J."/>
            <person name="Ruckert C."/>
        </authorList>
    </citation>
    <scope>NUCLEOTIDE SEQUENCE</scope>
    <source>
        <strain evidence="1">CGMCC 1.15360</strain>
    </source>
</reference>
<accession>A0A916Z313</accession>
<dbReference type="AlphaFoldDB" id="A0A916Z313"/>
<reference evidence="1" key="2">
    <citation type="submission" date="2020-09" db="EMBL/GenBank/DDBJ databases">
        <authorList>
            <person name="Sun Q."/>
            <person name="Zhou Y."/>
        </authorList>
    </citation>
    <scope>NUCLEOTIDE SEQUENCE</scope>
    <source>
        <strain evidence="1">CGMCC 1.15360</strain>
    </source>
</reference>
<protein>
    <submittedName>
        <fullName evidence="1">Uncharacterized protein</fullName>
    </submittedName>
</protein>
<organism evidence="1 2">
    <name type="scientific">Croceicoccus mobilis</name>
    <dbReference type="NCBI Taxonomy" id="1703339"/>
    <lineage>
        <taxon>Bacteria</taxon>
        <taxon>Pseudomonadati</taxon>
        <taxon>Pseudomonadota</taxon>
        <taxon>Alphaproteobacteria</taxon>
        <taxon>Sphingomonadales</taxon>
        <taxon>Erythrobacteraceae</taxon>
        <taxon>Croceicoccus</taxon>
    </lineage>
</organism>
<comment type="caution">
    <text evidence="1">The sequence shown here is derived from an EMBL/GenBank/DDBJ whole genome shotgun (WGS) entry which is preliminary data.</text>
</comment>